<dbReference type="Proteomes" id="UP000008909">
    <property type="component" value="Unassembled WGS sequence"/>
</dbReference>
<evidence type="ECO:0008006" key="3">
    <source>
        <dbReference type="Google" id="ProtNLM"/>
    </source>
</evidence>
<keyword evidence="2" id="KW-1185">Reference proteome</keyword>
<evidence type="ECO:0000313" key="2">
    <source>
        <dbReference type="Proteomes" id="UP000008909"/>
    </source>
</evidence>
<dbReference type="PANTHER" id="PTHR46957:SF3">
    <property type="entry name" value="CYTOKINE RECEPTOR"/>
    <property type="match status" value="1"/>
</dbReference>
<name>G7YG88_CLOSI</name>
<dbReference type="Gene3D" id="2.60.40.10">
    <property type="entry name" value="Immunoglobulins"/>
    <property type="match status" value="1"/>
</dbReference>
<dbReference type="InterPro" id="IPR036116">
    <property type="entry name" value="FN3_sf"/>
</dbReference>
<sequence>MLFIPKKGRIEVLPEDRLLGDRRRIIQCSQNNWQNAFKNKESALRSHSVRSRIRIETAMPYFLVSPAPCSQASQTIESSAPGRTPKENPTAYFLVGQNFESKAQDERNASVNIPVRNEANYYVKEHIKSLESYKVAVKNAEDSLSQTVRIQRTVLNLGSEPECRLEAALNPSTNLDGDWETKEIPFNNLEKGRTYEYELTLKVSYREVDIYSRPSITVVRSTPSEDPAQRMRMGDLVMCPKHLDYASTLSPRFTNDLDRGRQLVEIPALPSELSREVDCSLRYSLDVRNLRGQRITPVPLSYAWSISGNPNTVYKYKFKVIVFHATTVLLTFEGPLIILRMLRLYIKRHGSLRQPIVQKKENYNESIGLSRNYSQGHTRIFVRGRAIKREIQLGSKNKLIAYQWRRFVSQTLPASSEDIDNNSDEITTAIREAGCSRQPQLGTKRRLHTFDELVGKQLVARRSIQSRQSPIQRLLQAGEEHGRVTSRRHPGRLEPPHSLLTVGHRVELRCKGFLRGGPVHLPGAPSGRIQGRLRPVFSTANLPRKQLNIEQQHLRIEATLVVGYVIRTPEPDNVLIEGVRKEIEQAKTVFPVVKNEAGTTNQFIYVSVPNRSDECPTEIHLYTGDDQKVEEVQPGVFKYIQDQRDRQLTYKLQVKVLHNSKQLFQRSVNSEPLGILPLKEFISNMHITVKILEGNPAVQVHFFDTAPTISESCCSMAFHVTQSLGNSSLQKSTNRPWVQFDGLASGSVYTYGIVAVAMYDTVHVYERRLPKMEVRTPESLKSMILVRLIGHTANSLRLQILLISCCDAVRLDVVLFSRLGYLSSIDQVSANLLVEFGEHSPEVNDPQRRLYRNPYKALCNKNRLASECFLVLVGERFQLERAQVENHSLELSWTGTTSWNKVKVLLVNGGRTAEHEFLGNSGRVDGLQSCSSYELRFELYAGTVLLDISDNYILYTEYPDLSSVENLQVQTDELGQRVLWNQKTHEQCQLEYEITRSSDDPEVKTKTVVVTTTSHTFTDLVPGVLYSYKVRLMANQVPVSEYRTVPFRSIVFEVKNNPKSTSQSVIFTPPGGLETCQITYTIIRRGSDGTKRMIFPQTERENLQADSDYTYQIEATKTYSGGKSFRALSNLLKLRTNPVIENITYVVKLLDDTSAIIIWNPLPAGNQIEVVIFQDDTAQAHLLSESHFTVTGLKMCDSLVVKLSLLNGNEITYVAPMKKYIHIPVLPTPTGIVVSELQSPLRHQIVWRPVDMAACKPAYRIQRSVGSNVEEFIRDGTKAEFYDIDRGLYRYRIQTVVGDYAASEPSAWEEVGHAVFDKLLATIRPGELVIEWAVSPNHIAQNVHIVITENGRNWVNQNAENSSARSSAVPYMSDRKHLWNDLDGVLPPKKEESTLSSSNISNAETMLVTGHQSMVSHILEVVLNAEDKRGDKAHVRATLKFFPKRTGLSVSFEFRWDSFFGSSKINYQRGARIVDEVFAKIIVIIIDSMTSAFNTDASLPTGIF</sequence>
<dbReference type="InterPro" id="IPR050713">
    <property type="entry name" value="RTP_Phos/Ushers"/>
</dbReference>
<dbReference type="PANTHER" id="PTHR46957">
    <property type="entry name" value="CYTOKINE RECEPTOR"/>
    <property type="match status" value="1"/>
</dbReference>
<gene>
    <name evidence="1" type="ORF">CLF_107156</name>
</gene>
<dbReference type="SUPFAM" id="SSF49265">
    <property type="entry name" value="Fibronectin type III"/>
    <property type="match status" value="1"/>
</dbReference>
<dbReference type="InterPro" id="IPR013783">
    <property type="entry name" value="Ig-like_fold"/>
</dbReference>
<proteinExistence type="predicted"/>
<reference evidence="1" key="1">
    <citation type="journal article" date="2011" name="Genome Biol.">
        <title>The draft genome of the carcinogenic human liver fluke Clonorchis sinensis.</title>
        <authorList>
            <person name="Wang X."/>
            <person name="Chen W."/>
            <person name="Huang Y."/>
            <person name="Sun J."/>
            <person name="Men J."/>
            <person name="Liu H."/>
            <person name="Luo F."/>
            <person name="Guo L."/>
            <person name="Lv X."/>
            <person name="Deng C."/>
            <person name="Zhou C."/>
            <person name="Fan Y."/>
            <person name="Li X."/>
            <person name="Huang L."/>
            <person name="Hu Y."/>
            <person name="Liang C."/>
            <person name="Hu X."/>
            <person name="Xu J."/>
            <person name="Yu X."/>
        </authorList>
    </citation>
    <scope>NUCLEOTIDE SEQUENCE [LARGE SCALE GENOMIC DNA]</scope>
    <source>
        <strain evidence="1">Henan</strain>
    </source>
</reference>
<reference key="2">
    <citation type="submission" date="2011-10" db="EMBL/GenBank/DDBJ databases">
        <title>The genome and transcriptome sequence of Clonorchis sinensis provide insights into the carcinogenic liver fluke.</title>
        <authorList>
            <person name="Wang X."/>
            <person name="Huang Y."/>
            <person name="Chen W."/>
            <person name="Liu H."/>
            <person name="Guo L."/>
            <person name="Chen Y."/>
            <person name="Luo F."/>
            <person name="Zhou W."/>
            <person name="Sun J."/>
            <person name="Mao Q."/>
            <person name="Liang P."/>
            <person name="Zhou C."/>
            <person name="Tian Y."/>
            <person name="Men J."/>
            <person name="Lv X."/>
            <person name="Huang L."/>
            <person name="Zhou J."/>
            <person name="Hu Y."/>
            <person name="Li R."/>
            <person name="Zhang F."/>
            <person name="Lei H."/>
            <person name="Li X."/>
            <person name="Hu X."/>
            <person name="Liang C."/>
            <person name="Xu J."/>
            <person name="Wu Z."/>
            <person name="Yu X."/>
        </authorList>
    </citation>
    <scope>NUCLEOTIDE SEQUENCE</scope>
    <source>
        <strain>Henan</strain>
    </source>
</reference>
<dbReference type="EMBL" id="DF143224">
    <property type="protein sequence ID" value="GAA51971.1"/>
    <property type="molecule type" value="Genomic_DNA"/>
</dbReference>
<evidence type="ECO:0000313" key="1">
    <source>
        <dbReference type="EMBL" id="GAA51971.1"/>
    </source>
</evidence>
<organism evidence="1 2">
    <name type="scientific">Clonorchis sinensis</name>
    <name type="common">Chinese liver fluke</name>
    <dbReference type="NCBI Taxonomy" id="79923"/>
    <lineage>
        <taxon>Eukaryota</taxon>
        <taxon>Metazoa</taxon>
        <taxon>Spiralia</taxon>
        <taxon>Lophotrochozoa</taxon>
        <taxon>Platyhelminthes</taxon>
        <taxon>Trematoda</taxon>
        <taxon>Digenea</taxon>
        <taxon>Opisthorchiida</taxon>
        <taxon>Opisthorchiata</taxon>
        <taxon>Opisthorchiidae</taxon>
        <taxon>Clonorchis</taxon>
    </lineage>
</organism>
<dbReference type="GO" id="GO:0016020">
    <property type="term" value="C:membrane"/>
    <property type="evidence" value="ECO:0007669"/>
    <property type="project" value="UniProtKB-SubCell"/>
</dbReference>
<accession>G7YG88</accession>
<protein>
    <recommendedName>
        <fullName evidence="3">Fibronectin type III domain protein</fullName>
    </recommendedName>
</protein>